<sequence>MMAMTHLIAAPILLPLLTAAIMLMLGERHRPLKAKINLFSSLVGLFISVMLLQWTQTIGVPGSIGVYLPGNWQAPFGIVLVVDRLSALMLVLTGIIGVSALLFAMARWDGAGSSFHALFQIQLMGLYGAFLTADLFNLFVFFEVLLAASYGLLLHGSGRARVSSGLHYISINLLASSLFLIGAALIYGVTGTLNMADLALKIPLVPEADRGLLHAGAAILAVAFLAKAGMWPLNFWLVPAYSSASAPVAAMFAIMTKVGIYTLLRLWTLLFSGQAGASAFFGGDWLIYGGMVTMACAALAILAAQRLERMASLSILVSAGILLSAIGFAQPNLIGAALFYLVSSTLALSALFLLAELIERSRSANEIPLEDESELLPRPQESLQPPKGINLDDEQKAVVGQVIPWTMAFLGLSFIACALLIIGMPPLSGFIGKLSLIGALLNPLGLGTAAPISTGAWALLALLILSGLASLMAFSRLGIQRFWTPEERPSPLLRKLECAPIFLLLGLSIALTFKAEPLLRYTQATADALNNPQQYVMAVLGTRAVPSPEAKAAMLEVQP</sequence>
<evidence type="ECO:0000313" key="1">
    <source>
        <dbReference type="EMBL" id="SMQ24519.1"/>
    </source>
</evidence>
<name>A0ACD2U3X4_9PSED</name>
<organism evidence="1 2">
    <name type="scientific">Pseudomonas helmanticensis</name>
    <dbReference type="NCBI Taxonomy" id="1471381"/>
    <lineage>
        <taxon>Bacteria</taxon>
        <taxon>Pseudomonadati</taxon>
        <taxon>Pseudomonadota</taxon>
        <taxon>Gammaproteobacteria</taxon>
        <taxon>Pseudomonadales</taxon>
        <taxon>Pseudomonadaceae</taxon>
        <taxon>Pseudomonas</taxon>
    </lineage>
</organism>
<reference evidence="1" key="1">
    <citation type="submission" date="2017-05" db="EMBL/GenBank/DDBJ databases">
        <authorList>
            <person name="Varghese N."/>
            <person name="Submissions S."/>
        </authorList>
    </citation>
    <scope>NUCLEOTIDE SEQUENCE</scope>
    <source>
        <strain evidence="1">LMG 28168</strain>
    </source>
</reference>
<proteinExistence type="predicted"/>
<evidence type="ECO:0000313" key="2">
    <source>
        <dbReference type="Proteomes" id="UP001158048"/>
    </source>
</evidence>
<gene>
    <name evidence="1" type="ORF">SAMN04488483_1681</name>
</gene>
<dbReference type="EMBL" id="FXUY01000001">
    <property type="protein sequence ID" value="SMQ24519.1"/>
    <property type="molecule type" value="Genomic_DNA"/>
</dbReference>
<dbReference type="Proteomes" id="UP001158048">
    <property type="component" value="Unassembled WGS sequence"/>
</dbReference>
<protein>
    <submittedName>
        <fullName evidence="1">Multisubunit potassium/proton antiporter, PhaD subunit</fullName>
    </submittedName>
</protein>
<keyword evidence="2" id="KW-1185">Reference proteome</keyword>
<accession>A0ACD2U3X4</accession>
<comment type="caution">
    <text evidence="1">The sequence shown here is derived from an EMBL/GenBank/DDBJ whole genome shotgun (WGS) entry which is preliminary data.</text>
</comment>